<dbReference type="KEGG" id="vah:G7081_05175"/>
<evidence type="ECO:0000313" key="4">
    <source>
        <dbReference type="Proteomes" id="UP000500890"/>
    </source>
</evidence>
<accession>A0A6G8ANK0</accession>
<dbReference type="AlphaFoldDB" id="A0A6G8ANK0"/>
<reference evidence="3 4" key="1">
    <citation type="submission" date="2020-03" db="EMBL/GenBank/DDBJ databases">
        <title>Vagococcus sp. nov., isolated from beetles.</title>
        <authorList>
            <person name="Hyun D.-W."/>
            <person name="Bae J.-W."/>
        </authorList>
    </citation>
    <scope>NUCLEOTIDE SEQUENCE [LARGE SCALE GENOMIC DNA]</scope>
    <source>
        <strain evidence="3 4">HDW17A</strain>
    </source>
</reference>
<dbReference type="RefSeq" id="WP_166007894.1">
    <property type="nucleotide sequence ID" value="NZ_CP049886.1"/>
</dbReference>
<keyword evidence="1" id="KW-1133">Transmembrane helix</keyword>
<evidence type="ECO:0000259" key="2">
    <source>
        <dbReference type="Pfam" id="PF17881"/>
    </source>
</evidence>
<organism evidence="3 4">
    <name type="scientific">Vagococcus coleopterorum</name>
    <dbReference type="NCBI Taxonomy" id="2714946"/>
    <lineage>
        <taxon>Bacteria</taxon>
        <taxon>Bacillati</taxon>
        <taxon>Bacillota</taxon>
        <taxon>Bacilli</taxon>
        <taxon>Lactobacillales</taxon>
        <taxon>Enterococcaceae</taxon>
        <taxon>Vagococcus</taxon>
    </lineage>
</organism>
<dbReference type="InterPro" id="IPR041401">
    <property type="entry name" value="TseB-like_dom"/>
</dbReference>
<keyword evidence="1" id="KW-0472">Membrane</keyword>
<evidence type="ECO:0000256" key="1">
    <source>
        <dbReference type="SAM" id="Phobius"/>
    </source>
</evidence>
<dbReference type="InterPro" id="IPR046350">
    <property type="entry name" value="Cystatin_sf"/>
</dbReference>
<sequence length="158" mass="17955">MKNKILAGTSLFLLFFICLSLIFLIRSNRPMEQAQSEAEAIAKKQAGVEKTDKFYWYNRDETYFTILGRDKDGEQLLVVIPKTGDPVTVVKQKDGLSEFDAVQVVAKEMKPHKMTRINFGILDNQPIWEIVAANEKGELSYYSVDFKTGSIVKTIKNV</sequence>
<name>A0A6G8ANK0_9ENTE</name>
<dbReference type="Gene3D" id="3.10.450.40">
    <property type="match status" value="2"/>
</dbReference>
<dbReference type="Pfam" id="PF17881">
    <property type="entry name" value="TseB"/>
    <property type="match status" value="1"/>
</dbReference>
<dbReference type="SUPFAM" id="SSF54403">
    <property type="entry name" value="Cystatin/monellin"/>
    <property type="match status" value="2"/>
</dbReference>
<protein>
    <submittedName>
        <fullName evidence="3">DUF5590 domain-containing protein</fullName>
    </submittedName>
</protein>
<proteinExistence type="predicted"/>
<evidence type="ECO:0000313" key="3">
    <source>
        <dbReference type="EMBL" id="QIL46505.1"/>
    </source>
</evidence>
<feature type="transmembrane region" description="Helical" evidence="1">
    <location>
        <begin position="6"/>
        <end position="25"/>
    </location>
</feature>
<dbReference type="EMBL" id="CP049886">
    <property type="protein sequence ID" value="QIL46505.1"/>
    <property type="molecule type" value="Genomic_DNA"/>
</dbReference>
<keyword evidence="1" id="KW-0812">Transmembrane</keyword>
<feature type="domain" description="Cell wall elongation regulator TseB-like" evidence="2">
    <location>
        <begin position="37"/>
        <end position="81"/>
    </location>
</feature>
<keyword evidence="4" id="KW-1185">Reference proteome</keyword>
<gene>
    <name evidence="3" type="ORF">G7081_05175</name>
</gene>
<dbReference type="Proteomes" id="UP000500890">
    <property type="component" value="Chromosome"/>
</dbReference>